<accession>A0A544QNU5</accession>
<gene>
    <name evidence="3" type="ORF">EWF95_08685</name>
</gene>
<dbReference type="CDD" id="cd00431">
    <property type="entry name" value="cysteine_hydrolases"/>
    <property type="match status" value="1"/>
</dbReference>
<sequence length="247" mass="27537">MAIYSICDPLLIYRYYIDMIIMLPTNPGPIGNQPALLVIDPQNDFLEEDGAVYCPSSSVDGIEKVIGNIRHLVHTARDAEIPIIWTKESHRPDLSDYGAELLSIEEEHTIAGTEGEQISSAFDISEGDLPAGEYLIKKRRYNCFHNTDLTHLLSTYDIDTLIIAGVTTNVCVHYTAQGAHERDYVFRVVEETTAGSDQHLHDAAIDMLNYLQPGGVQQLTDVETALKQHDGNDILRRVRSNGSVITR</sequence>
<dbReference type="Pfam" id="PF00857">
    <property type="entry name" value="Isochorismatase"/>
    <property type="match status" value="1"/>
</dbReference>
<dbReference type="PANTHER" id="PTHR43540:SF6">
    <property type="entry name" value="ISOCHORISMATASE-LIKE DOMAIN-CONTAINING PROTEIN"/>
    <property type="match status" value="1"/>
</dbReference>
<dbReference type="Gene3D" id="3.40.50.850">
    <property type="entry name" value="Isochorismatase-like"/>
    <property type="match status" value="1"/>
</dbReference>
<evidence type="ECO:0000313" key="4">
    <source>
        <dbReference type="Proteomes" id="UP000315385"/>
    </source>
</evidence>
<dbReference type="AlphaFoldDB" id="A0A544QNU5"/>
<name>A0A544QNU5_9EURY</name>
<reference evidence="3 4" key="1">
    <citation type="submission" date="2019-02" db="EMBL/GenBank/DDBJ databases">
        <title>Halonotius sp. a new haloqrchaeon isolated from saline water.</title>
        <authorList>
            <person name="Duran-Viseras A."/>
            <person name="Sanchez-Porro C."/>
            <person name="Ventosa A."/>
        </authorList>
    </citation>
    <scope>NUCLEOTIDE SEQUENCE [LARGE SCALE GENOMIC DNA]</scope>
    <source>
        <strain evidence="3 4">F9-27</strain>
    </source>
</reference>
<organism evidence="3 4">
    <name type="scientific">Halonotius roseus</name>
    <dbReference type="NCBI Taxonomy" id="2511997"/>
    <lineage>
        <taxon>Archaea</taxon>
        <taxon>Methanobacteriati</taxon>
        <taxon>Methanobacteriota</taxon>
        <taxon>Stenosarchaea group</taxon>
        <taxon>Halobacteria</taxon>
        <taxon>Halobacteriales</taxon>
        <taxon>Haloferacaceae</taxon>
        <taxon>Halonotius</taxon>
    </lineage>
</organism>
<proteinExistence type="predicted"/>
<dbReference type="PANTHER" id="PTHR43540">
    <property type="entry name" value="PEROXYUREIDOACRYLATE/UREIDOACRYLATE AMIDOHYDROLASE-RELATED"/>
    <property type="match status" value="1"/>
</dbReference>
<dbReference type="InterPro" id="IPR000868">
    <property type="entry name" value="Isochorismatase-like_dom"/>
</dbReference>
<dbReference type="InterPro" id="IPR036380">
    <property type="entry name" value="Isochorismatase-like_sf"/>
</dbReference>
<dbReference type="GO" id="GO:0016787">
    <property type="term" value="F:hydrolase activity"/>
    <property type="evidence" value="ECO:0007669"/>
    <property type="project" value="UniProtKB-KW"/>
</dbReference>
<evidence type="ECO:0000256" key="1">
    <source>
        <dbReference type="ARBA" id="ARBA00022801"/>
    </source>
</evidence>
<keyword evidence="4" id="KW-1185">Reference proteome</keyword>
<dbReference type="InterPro" id="IPR050272">
    <property type="entry name" value="Isochorismatase-like_hydrls"/>
</dbReference>
<dbReference type="Proteomes" id="UP000315385">
    <property type="component" value="Unassembled WGS sequence"/>
</dbReference>
<protein>
    <submittedName>
        <fullName evidence="3">Cysteine hydrolase</fullName>
    </submittedName>
</protein>
<evidence type="ECO:0000259" key="2">
    <source>
        <dbReference type="Pfam" id="PF00857"/>
    </source>
</evidence>
<feature type="domain" description="Isochorismatase-like" evidence="2">
    <location>
        <begin position="35"/>
        <end position="212"/>
    </location>
</feature>
<keyword evidence="1 3" id="KW-0378">Hydrolase</keyword>
<dbReference type="SUPFAM" id="SSF52499">
    <property type="entry name" value="Isochorismatase-like hydrolases"/>
    <property type="match status" value="1"/>
</dbReference>
<comment type="caution">
    <text evidence="3">The sequence shown here is derived from an EMBL/GenBank/DDBJ whole genome shotgun (WGS) entry which is preliminary data.</text>
</comment>
<dbReference type="EMBL" id="SESI01000002">
    <property type="protein sequence ID" value="TQQ80550.1"/>
    <property type="molecule type" value="Genomic_DNA"/>
</dbReference>
<evidence type="ECO:0000313" key="3">
    <source>
        <dbReference type="EMBL" id="TQQ80550.1"/>
    </source>
</evidence>